<dbReference type="PRINTS" id="PR01576">
    <property type="entry name" value="PDEFORMYLASE"/>
</dbReference>
<dbReference type="PANTHER" id="PTHR10458">
    <property type="entry name" value="PEPTIDE DEFORMYLASE"/>
    <property type="match status" value="1"/>
</dbReference>
<accession>A0ABU0J3B4</accession>
<dbReference type="CDD" id="cd00487">
    <property type="entry name" value="Pep_deformylase"/>
    <property type="match status" value="1"/>
</dbReference>
<keyword evidence="3 5" id="KW-0378">Hydrolase</keyword>
<evidence type="ECO:0000256" key="1">
    <source>
        <dbReference type="ARBA" id="ARBA00010759"/>
    </source>
</evidence>
<feature type="binding site" evidence="5">
    <location>
        <position position="156"/>
    </location>
    <ligand>
        <name>Fe cation</name>
        <dbReference type="ChEBI" id="CHEBI:24875"/>
    </ligand>
</feature>
<evidence type="ECO:0000256" key="3">
    <source>
        <dbReference type="ARBA" id="ARBA00022801"/>
    </source>
</evidence>
<dbReference type="Gene3D" id="3.90.45.10">
    <property type="entry name" value="Peptide deformylase"/>
    <property type="match status" value="1"/>
</dbReference>
<evidence type="ECO:0000313" key="7">
    <source>
        <dbReference type="Proteomes" id="UP001242480"/>
    </source>
</evidence>
<dbReference type="EC" id="3.5.1.88" evidence="5"/>
<feature type="active site" evidence="5">
    <location>
        <position position="157"/>
    </location>
</feature>
<keyword evidence="5" id="KW-0408">Iron</keyword>
<evidence type="ECO:0000256" key="5">
    <source>
        <dbReference type="HAMAP-Rule" id="MF_00163"/>
    </source>
</evidence>
<protein>
    <recommendedName>
        <fullName evidence="5">Peptide deformylase</fullName>
        <shortName evidence="5">PDF</shortName>
        <ecNumber evidence="5">3.5.1.88</ecNumber>
    </recommendedName>
    <alternativeName>
        <fullName evidence="5">Polypeptide deformylase</fullName>
    </alternativeName>
</protein>
<dbReference type="SUPFAM" id="SSF56420">
    <property type="entry name" value="Peptide deformylase"/>
    <property type="match status" value="1"/>
</dbReference>
<dbReference type="InterPro" id="IPR036821">
    <property type="entry name" value="Peptide_deformylase_sf"/>
</dbReference>
<dbReference type="PIRSF" id="PIRSF004749">
    <property type="entry name" value="Pep_def"/>
    <property type="match status" value="1"/>
</dbReference>
<feature type="binding site" evidence="5">
    <location>
        <position position="113"/>
    </location>
    <ligand>
        <name>Fe cation</name>
        <dbReference type="ChEBI" id="CHEBI:24875"/>
    </ligand>
</feature>
<evidence type="ECO:0000256" key="2">
    <source>
        <dbReference type="ARBA" id="ARBA00022723"/>
    </source>
</evidence>
<keyword evidence="2 5" id="KW-0479">Metal-binding</keyword>
<comment type="caution">
    <text evidence="6">The sequence shown here is derived from an EMBL/GenBank/DDBJ whole genome shotgun (WGS) entry which is preliminary data.</text>
</comment>
<evidence type="ECO:0000256" key="4">
    <source>
        <dbReference type="ARBA" id="ARBA00022917"/>
    </source>
</evidence>
<dbReference type="GO" id="GO:0042586">
    <property type="term" value="F:peptide deformylase activity"/>
    <property type="evidence" value="ECO:0007669"/>
    <property type="project" value="UniProtKB-EC"/>
</dbReference>
<reference evidence="6 7" key="1">
    <citation type="submission" date="2023-07" db="EMBL/GenBank/DDBJ databases">
        <title>Genomic Encyclopedia of Type Strains, Phase IV (KMG-IV): sequencing the most valuable type-strain genomes for metagenomic binning, comparative biology and taxonomic classification.</title>
        <authorList>
            <person name="Goeker M."/>
        </authorList>
    </citation>
    <scope>NUCLEOTIDE SEQUENCE [LARGE SCALE GENOMIC DNA]</scope>
    <source>
        <strain evidence="6 7">DSM 19619</strain>
    </source>
</reference>
<name>A0ABU0J3B4_9HYPH</name>
<feature type="binding site" evidence="5">
    <location>
        <position position="160"/>
    </location>
    <ligand>
        <name>Fe cation</name>
        <dbReference type="ChEBI" id="CHEBI:24875"/>
    </ligand>
</feature>
<comment type="similarity">
    <text evidence="1 5">Belongs to the polypeptide deformylase family.</text>
</comment>
<dbReference type="InterPro" id="IPR023635">
    <property type="entry name" value="Peptide_deformylase"/>
</dbReference>
<dbReference type="RefSeq" id="WP_307270394.1">
    <property type="nucleotide sequence ID" value="NZ_JAUSVX010000002.1"/>
</dbReference>
<keyword evidence="7" id="KW-1185">Reference proteome</keyword>
<organism evidence="6 7">
    <name type="scientific">Labrys wisconsinensis</name>
    <dbReference type="NCBI Taxonomy" id="425677"/>
    <lineage>
        <taxon>Bacteria</taxon>
        <taxon>Pseudomonadati</taxon>
        <taxon>Pseudomonadota</taxon>
        <taxon>Alphaproteobacteria</taxon>
        <taxon>Hyphomicrobiales</taxon>
        <taxon>Xanthobacteraceae</taxon>
        <taxon>Labrys</taxon>
    </lineage>
</organism>
<proteinExistence type="inferred from homology"/>
<comment type="cofactor">
    <cofactor evidence="5">
        <name>Fe(2+)</name>
        <dbReference type="ChEBI" id="CHEBI:29033"/>
    </cofactor>
    <text evidence="5">Binds 1 Fe(2+) ion.</text>
</comment>
<dbReference type="NCBIfam" id="NF001159">
    <property type="entry name" value="PRK00150.1-3"/>
    <property type="match status" value="1"/>
</dbReference>
<comment type="function">
    <text evidence="5">Removes the formyl group from the N-terminal Met of newly synthesized proteins. Requires at least a dipeptide for an efficient rate of reaction. N-terminal L-methionine is a prerequisite for activity but the enzyme has broad specificity at other positions.</text>
</comment>
<gene>
    <name evidence="5" type="primary">def</name>
    <name evidence="6" type="ORF">QO011_001761</name>
</gene>
<dbReference type="HAMAP" id="MF_00163">
    <property type="entry name" value="Pep_deformylase"/>
    <property type="match status" value="1"/>
</dbReference>
<sequence length="204" mass="22664">MTVLPIVRVGDPVLRSRADEVPLEAIASPEIQSLIDDMIATMRDAPGVGLAAPQVGQARRIIVVEDPPQAIERLSEEQRQDRQRTAAFPLQVFVNPRLRLPAEGRKVVFPEGCLSIPGYAGLVERDLDVEIAFFDRHGTFHDWMPLTGWPARIVQHEVDHLDGVLYTDRLVPGSLMAEETMRQRLQEQSVAALIADCSREGEVG</sequence>
<comment type="catalytic activity">
    <reaction evidence="5">
        <text>N-terminal N-formyl-L-methionyl-[peptide] + H2O = N-terminal L-methionyl-[peptide] + formate</text>
        <dbReference type="Rhea" id="RHEA:24420"/>
        <dbReference type="Rhea" id="RHEA-COMP:10639"/>
        <dbReference type="Rhea" id="RHEA-COMP:10640"/>
        <dbReference type="ChEBI" id="CHEBI:15377"/>
        <dbReference type="ChEBI" id="CHEBI:15740"/>
        <dbReference type="ChEBI" id="CHEBI:49298"/>
        <dbReference type="ChEBI" id="CHEBI:64731"/>
        <dbReference type="EC" id="3.5.1.88"/>
    </reaction>
</comment>
<dbReference type="Proteomes" id="UP001242480">
    <property type="component" value="Unassembled WGS sequence"/>
</dbReference>
<evidence type="ECO:0000313" key="6">
    <source>
        <dbReference type="EMBL" id="MDQ0468761.1"/>
    </source>
</evidence>
<keyword evidence="4 5" id="KW-0648">Protein biosynthesis</keyword>
<dbReference type="Pfam" id="PF01327">
    <property type="entry name" value="Pep_deformylase"/>
    <property type="match status" value="1"/>
</dbReference>
<dbReference type="PANTHER" id="PTHR10458:SF2">
    <property type="entry name" value="PEPTIDE DEFORMYLASE, MITOCHONDRIAL"/>
    <property type="match status" value="1"/>
</dbReference>
<dbReference type="EMBL" id="JAUSVX010000002">
    <property type="protein sequence ID" value="MDQ0468761.1"/>
    <property type="molecule type" value="Genomic_DNA"/>
</dbReference>